<protein>
    <submittedName>
        <fullName evidence="1">Uncharacterized protein</fullName>
    </submittedName>
</protein>
<organism evidence="1 2">
    <name type="scientific">Lignipirellula cremea</name>
    <dbReference type="NCBI Taxonomy" id="2528010"/>
    <lineage>
        <taxon>Bacteria</taxon>
        <taxon>Pseudomonadati</taxon>
        <taxon>Planctomycetota</taxon>
        <taxon>Planctomycetia</taxon>
        <taxon>Pirellulales</taxon>
        <taxon>Pirellulaceae</taxon>
        <taxon>Lignipirellula</taxon>
    </lineage>
</organism>
<proteinExistence type="predicted"/>
<keyword evidence="2" id="KW-1185">Reference proteome</keyword>
<gene>
    <name evidence="1" type="ORF">Pla8534_18600</name>
</gene>
<sequence>MTSCDLDTSVPDWVNEHPLTLTMARTIERSICDQAAEFS</sequence>
<accession>A0A518DQH5</accession>
<evidence type="ECO:0000313" key="1">
    <source>
        <dbReference type="EMBL" id="QDU94074.1"/>
    </source>
</evidence>
<reference evidence="1 2" key="1">
    <citation type="submission" date="2019-02" db="EMBL/GenBank/DDBJ databases">
        <title>Deep-cultivation of Planctomycetes and their phenomic and genomic characterization uncovers novel biology.</title>
        <authorList>
            <person name="Wiegand S."/>
            <person name="Jogler M."/>
            <person name="Boedeker C."/>
            <person name="Pinto D."/>
            <person name="Vollmers J."/>
            <person name="Rivas-Marin E."/>
            <person name="Kohn T."/>
            <person name="Peeters S.H."/>
            <person name="Heuer A."/>
            <person name="Rast P."/>
            <person name="Oberbeckmann S."/>
            <person name="Bunk B."/>
            <person name="Jeske O."/>
            <person name="Meyerdierks A."/>
            <person name="Storesund J.E."/>
            <person name="Kallscheuer N."/>
            <person name="Luecker S."/>
            <person name="Lage O.M."/>
            <person name="Pohl T."/>
            <person name="Merkel B.J."/>
            <person name="Hornburger P."/>
            <person name="Mueller R.-W."/>
            <person name="Bruemmer F."/>
            <person name="Labrenz M."/>
            <person name="Spormann A.M."/>
            <person name="Op den Camp H."/>
            <person name="Overmann J."/>
            <person name="Amann R."/>
            <person name="Jetten M.S.M."/>
            <person name="Mascher T."/>
            <person name="Medema M.H."/>
            <person name="Devos D.P."/>
            <person name="Kaster A.-K."/>
            <person name="Ovreas L."/>
            <person name="Rohde M."/>
            <person name="Galperin M.Y."/>
            <person name="Jogler C."/>
        </authorList>
    </citation>
    <scope>NUCLEOTIDE SEQUENCE [LARGE SCALE GENOMIC DNA]</scope>
    <source>
        <strain evidence="1 2">Pla85_3_4</strain>
    </source>
</reference>
<dbReference type="Proteomes" id="UP000317648">
    <property type="component" value="Chromosome"/>
</dbReference>
<dbReference type="KEGG" id="lcre:Pla8534_18600"/>
<dbReference type="EMBL" id="CP036433">
    <property type="protein sequence ID" value="QDU94074.1"/>
    <property type="molecule type" value="Genomic_DNA"/>
</dbReference>
<dbReference type="AlphaFoldDB" id="A0A518DQH5"/>
<evidence type="ECO:0000313" key="2">
    <source>
        <dbReference type="Proteomes" id="UP000317648"/>
    </source>
</evidence>
<name>A0A518DQH5_9BACT</name>